<evidence type="ECO:0000313" key="1">
    <source>
        <dbReference type="EMBL" id="KAJ1190078.1"/>
    </source>
</evidence>
<accession>A0AAV7UML2</accession>
<name>A0AAV7UML2_PLEWA</name>
<evidence type="ECO:0000313" key="2">
    <source>
        <dbReference type="Proteomes" id="UP001066276"/>
    </source>
</evidence>
<dbReference type="EMBL" id="JANPWB010000005">
    <property type="protein sequence ID" value="KAJ1190078.1"/>
    <property type="molecule type" value="Genomic_DNA"/>
</dbReference>
<comment type="caution">
    <text evidence="1">The sequence shown here is derived from an EMBL/GenBank/DDBJ whole genome shotgun (WGS) entry which is preliminary data.</text>
</comment>
<keyword evidence="2" id="KW-1185">Reference proteome</keyword>
<dbReference type="AlphaFoldDB" id="A0AAV7UML2"/>
<organism evidence="1 2">
    <name type="scientific">Pleurodeles waltl</name>
    <name type="common">Iberian ribbed newt</name>
    <dbReference type="NCBI Taxonomy" id="8319"/>
    <lineage>
        <taxon>Eukaryota</taxon>
        <taxon>Metazoa</taxon>
        <taxon>Chordata</taxon>
        <taxon>Craniata</taxon>
        <taxon>Vertebrata</taxon>
        <taxon>Euteleostomi</taxon>
        <taxon>Amphibia</taxon>
        <taxon>Batrachia</taxon>
        <taxon>Caudata</taxon>
        <taxon>Salamandroidea</taxon>
        <taxon>Salamandridae</taxon>
        <taxon>Pleurodelinae</taxon>
        <taxon>Pleurodeles</taxon>
    </lineage>
</organism>
<reference evidence="1" key="1">
    <citation type="journal article" date="2022" name="bioRxiv">
        <title>Sequencing and chromosome-scale assembly of the giantPleurodeles waltlgenome.</title>
        <authorList>
            <person name="Brown T."/>
            <person name="Elewa A."/>
            <person name="Iarovenko S."/>
            <person name="Subramanian E."/>
            <person name="Araus A.J."/>
            <person name="Petzold A."/>
            <person name="Susuki M."/>
            <person name="Suzuki K.-i.T."/>
            <person name="Hayashi T."/>
            <person name="Toyoda A."/>
            <person name="Oliveira C."/>
            <person name="Osipova E."/>
            <person name="Leigh N.D."/>
            <person name="Simon A."/>
            <person name="Yun M.H."/>
        </authorList>
    </citation>
    <scope>NUCLEOTIDE SEQUENCE</scope>
    <source>
        <strain evidence="1">20211129_DDA</strain>
        <tissue evidence="1">Liver</tissue>
    </source>
</reference>
<proteinExistence type="predicted"/>
<sequence length="92" mass="9517">MCGVRLGGFRYVGQTAPGQSQRGEQTARSRRCLVGVDAAVVSYSLLEQGRGCSRARVGSSWGGGIAVTLAKRLLGNSGGESGRLRPGAVTFC</sequence>
<dbReference type="Proteomes" id="UP001066276">
    <property type="component" value="Chromosome 3_1"/>
</dbReference>
<gene>
    <name evidence="1" type="ORF">NDU88_006817</name>
</gene>
<protein>
    <submittedName>
        <fullName evidence="1">Uncharacterized protein</fullName>
    </submittedName>
</protein>